<dbReference type="RefSeq" id="WP_072911416.1">
    <property type="nucleotide sequence ID" value="NZ_FRAR01000008.1"/>
</dbReference>
<keyword evidence="6" id="KW-0269">Exonuclease</keyword>
<dbReference type="Proteomes" id="UP000183997">
    <property type="component" value="Unassembled WGS sequence"/>
</dbReference>
<feature type="coiled-coil region" evidence="4">
    <location>
        <begin position="250"/>
        <end position="338"/>
    </location>
</feature>
<keyword evidence="6" id="KW-0378">Hydrolase</keyword>
<feature type="coiled-coil region" evidence="4">
    <location>
        <begin position="680"/>
        <end position="707"/>
    </location>
</feature>
<keyword evidence="6" id="KW-0540">Nuclease</keyword>
<dbReference type="OrthoDB" id="9795626at2"/>
<reference evidence="7" key="1">
    <citation type="submission" date="2016-11" db="EMBL/GenBank/DDBJ databases">
        <authorList>
            <person name="Varghese N."/>
            <person name="Submissions S."/>
        </authorList>
    </citation>
    <scope>NUCLEOTIDE SEQUENCE [LARGE SCALE GENOMIC DNA]</scope>
    <source>
        <strain evidence="7">DSM 10349</strain>
    </source>
</reference>
<evidence type="ECO:0000256" key="3">
    <source>
        <dbReference type="ARBA" id="ARBA00013368"/>
    </source>
</evidence>
<sequence>MVIKFKSIELNSFRAYKEAQLFDFETSKGIANLVVIYAPNGFGKTSFFDAVEWGFTGEIKRLTGNPSIKKVYQNEKGYVLKNIHSSRDNAVVKFITSDNQSISLETKKIDGKRKSDYAMGKIADGEELYNTLDKENFVQKNLLTHDQIDIFLRFKSSKEKYEALKSFWDFHQDSETFINIIKAKKDIEKALEALNKDIKNINKDIDRYKPSSNTINHINGLIKTFNDGKSEHKLEIISQDDLSEKIEVYYEVCNKLKAKIENDKENMEKTFNSLVRLKTSFNDYNSIVKIISEQEVKIKEFECKIKTCQELELKLREKETKDEKLKEVKSEIKDYEVIRQNLTSFRETNEKILNFYKEIEIFNNQVIKINQDIIKYQNKSLTEDNQIKLFSLEIQNICKDLEKVQEAIANLHHFSIKRFYEKRIKLIEKVKSLRKEQILILKNKAKRYLELINKNEFDGFSKIESTIVLSVWNKIDRITKEKNNLQIVLEEKKQQQLKLITLSNNISDLVKKGLDIIYSERLSICPLCNNEYKSLDDLISNISKHIEDHQKSDVLQSEIIELEKTIERFTKDLISEKDNFREVINAEVKQINLHIKKYEYKLDCLEIWLSKKKDKSFESQRIISTIQLNISALELINSDNEFDLMNSLTAHQQKLLSNKLPMEFQLKETNAHFEQINIILSNLKSEYNTTNKKINQLNDLINNLKNNEIYKITDELIYKHNLKIESLSELNTLINNSRYKHDQLNNQNLELNKNIFDLQNEVKNMDKSYYSQMRDNSLKEILSQNNFIKDYTTMYTSIIKDNEIKIDKVLERIEEFSAEIQTHNNLFVLINEILNNLDSVKRNSIWLQKYKDLKSRNNEFAKLKSLVDKGEHLAQIGKKHIEDRINHEFNLDTINSLYQRIEPHPEMRRILFELDESLEEEALGLNVYTYDNKLTQKEAPILYFSAAQVNILSLSIFLAGALESECNINTIFMDDPIQHLDSINMLSFIDLLRNITTSLDRQVIISTHDERFFNLVKKKIDPSYFNSKFIKLNSYGSVN</sequence>
<feature type="coiled-coil region" evidence="4">
    <location>
        <begin position="734"/>
        <end position="768"/>
    </location>
</feature>
<keyword evidence="7" id="KW-1185">Reference proteome</keyword>
<feature type="coiled-coil region" evidence="4">
    <location>
        <begin position="552"/>
        <end position="579"/>
    </location>
</feature>
<evidence type="ECO:0000256" key="1">
    <source>
        <dbReference type="ARBA" id="ARBA00006930"/>
    </source>
</evidence>
<dbReference type="GO" id="GO:0004527">
    <property type="term" value="F:exonuclease activity"/>
    <property type="evidence" value="ECO:0007669"/>
    <property type="project" value="UniProtKB-KW"/>
</dbReference>
<evidence type="ECO:0000256" key="4">
    <source>
        <dbReference type="SAM" id="Coils"/>
    </source>
</evidence>
<comment type="similarity">
    <text evidence="1">Belongs to the SMC family. SbcC subfamily.</text>
</comment>
<dbReference type="STRING" id="1121421.SAMN02745123_01009"/>
<dbReference type="Gene3D" id="3.40.50.300">
    <property type="entry name" value="P-loop containing nucleotide triphosphate hydrolases"/>
    <property type="match status" value="2"/>
</dbReference>
<dbReference type="EMBL" id="FRAR01000008">
    <property type="protein sequence ID" value="SHK18817.1"/>
    <property type="molecule type" value="Genomic_DNA"/>
</dbReference>
<dbReference type="AlphaFoldDB" id="A0A1M6QFI1"/>
<keyword evidence="4" id="KW-0175">Coiled coil</keyword>
<dbReference type="GO" id="GO:0006302">
    <property type="term" value="P:double-strand break repair"/>
    <property type="evidence" value="ECO:0007669"/>
    <property type="project" value="InterPro"/>
</dbReference>
<dbReference type="InterPro" id="IPR038729">
    <property type="entry name" value="Rad50/SbcC_AAA"/>
</dbReference>
<gene>
    <name evidence="6" type="ORF">SAMN02745123_01009</name>
</gene>
<dbReference type="PANTHER" id="PTHR32114">
    <property type="entry name" value="ABC TRANSPORTER ABCH.3"/>
    <property type="match status" value="1"/>
</dbReference>
<protein>
    <recommendedName>
        <fullName evidence="3">Nuclease SbcCD subunit C</fullName>
    </recommendedName>
</protein>
<dbReference type="PANTHER" id="PTHR32114:SF2">
    <property type="entry name" value="ABC TRANSPORTER ABCH.3"/>
    <property type="match status" value="1"/>
</dbReference>
<evidence type="ECO:0000256" key="2">
    <source>
        <dbReference type="ARBA" id="ARBA00011322"/>
    </source>
</evidence>
<accession>A0A1M6QFI1</accession>
<dbReference type="InterPro" id="IPR027417">
    <property type="entry name" value="P-loop_NTPase"/>
</dbReference>
<feature type="coiled-coil region" evidence="4">
    <location>
        <begin position="799"/>
        <end position="826"/>
    </location>
</feature>
<evidence type="ECO:0000259" key="5">
    <source>
        <dbReference type="Pfam" id="PF13476"/>
    </source>
</evidence>
<proteinExistence type="inferred from homology"/>
<feature type="domain" description="Rad50/SbcC-type AAA" evidence="5">
    <location>
        <begin position="7"/>
        <end position="206"/>
    </location>
</feature>
<comment type="subunit">
    <text evidence="2">Heterodimer of SbcC and SbcD.</text>
</comment>
<evidence type="ECO:0000313" key="6">
    <source>
        <dbReference type="EMBL" id="SHK18817.1"/>
    </source>
</evidence>
<dbReference type="Pfam" id="PF13476">
    <property type="entry name" value="AAA_23"/>
    <property type="match status" value="1"/>
</dbReference>
<organism evidence="6 7">
    <name type="scientific">Desulforamulus aeronauticus DSM 10349</name>
    <dbReference type="NCBI Taxonomy" id="1121421"/>
    <lineage>
        <taxon>Bacteria</taxon>
        <taxon>Bacillati</taxon>
        <taxon>Bacillota</taxon>
        <taxon>Clostridia</taxon>
        <taxon>Eubacteriales</taxon>
        <taxon>Peptococcaceae</taxon>
        <taxon>Desulforamulus</taxon>
    </lineage>
</organism>
<dbReference type="GO" id="GO:0016887">
    <property type="term" value="F:ATP hydrolysis activity"/>
    <property type="evidence" value="ECO:0007669"/>
    <property type="project" value="InterPro"/>
</dbReference>
<evidence type="ECO:0000313" key="7">
    <source>
        <dbReference type="Proteomes" id="UP000183997"/>
    </source>
</evidence>
<dbReference type="SUPFAM" id="SSF52540">
    <property type="entry name" value="P-loop containing nucleoside triphosphate hydrolases"/>
    <property type="match status" value="2"/>
</dbReference>
<name>A0A1M6QFI1_9FIRM</name>